<organism evidence="1 2">
    <name type="scientific">Deinococcus budaensis</name>
    <dbReference type="NCBI Taxonomy" id="1665626"/>
    <lineage>
        <taxon>Bacteria</taxon>
        <taxon>Thermotogati</taxon>
        <taxon>Deinococcota</taxon>
        <taxon>Deinococci</taxon>
        <taxon>Deinococcales</taxon>
        <taxon>Deinococcaceae</taxon>
        <taxon>Deinococcus</taxon>
    </lineage>
</organism>
<evidence type="ECO:0000313" key="2">
    <source>
        <dbReference type="Proteomes" id="UP000525389"/>
    </source>
</evidence>
<evidence type="ECO:0000313" key="1">
    <source>
        <dbReference type="EMBL" id="MBB5235180.1"/>
    </source>
</evidence>
<dbReference type="AlphaFoldDB" id="A0A7W8GGI5"/>
<reference evidence="1 2" key="1">
    <citation type="submission" date="2020-08" db="EMBL/GenBank/DDBJ databases">
        <title>Genomic Encyclopedia of Type Strains, Phase IV (KMG-IV): sequencing the most valuable type-strain genomes for metagenomic binning, comparative biology and taxonomic classification.</title>
        <authorList>
            <person name="Goeker M."/>
        </authorList>
    </citation>
    <scope>NUCLEOTIDE SEQUENCE [LARGE SCALE GENOMIC DNA]</scope>
    <source>
        <strain evidence="1 2">DSM 101791</strain>
    </source>
</reference>
<name>A0A7W8GGI5_9DEIO</name>
<dbReference type="Proteomes" id="UP000525389">
    <property type="component" value="Unassembled WGS sequence"/>
</dbReference>
<proteinExistence type="predicted"/>
<keyword evidence="2" id="KW-1185">Reference proteome</keyword>
<protein>
    <submittedName>
        <fullName evidence="1">IS1 family transposase</fullName>
    </submittedName>
</protein>
<sequence>FHATLRLRLAHLVRRSLAFSRSQVHLETLVWLFLHRYNRSLP</sequence>
<accession>A0A7W8GGI5</accession>
<dbReference type="EMBL" id="JACHFN010000009">
    <property type="protein sequence ID" value="MBB5235180.1"/>
    <property type="molecule type" value="Genomic_DNA"/>
</dbReference>
<gene>
    <name evidence="1" type="ORF">HNQ09_002628</name>
</gene>
<comment type="caution">
    <text evidence="1">The sequence shown here is derived from an EMBL/GenBank/DDBJ whole genome shotgun (WGS) entry which is preliminary data.</text>
</comment>
<feature type="non-terminal residue" evidence="1">
    <location>
        <position position="1"/>
    </location>
</feature>